<keyword evidence="1" id="KW-0812">Transmembrane</keyword>
<evidence type="ECO:0008006" key="4">
    <source>
        <dbReference type="Google" id="ProtNLM"/>
    </source>
</evidence>
<feature type="transmembrane region" description="Helical" evidence="1">
    <location>
        <begin position="137"/>
        <end position="161"/>
    </location>
</feature>
<dbReference type="RefSeq" id="WP_271435809.1">
    <property type="nucleotide sequence ID" value="NZ_CP073355.1"/>
</dbReference>
<dbReference type="KEGG" id="taqu:KDW03_02450"/>
<feature type="transmembrane region" description="Helical" evidence="1">
    <location>
        <begin position="108"/>
        <end position="131"/>
    </location>
</feature>
<sequence length="216" mass="24843">MEDKRITEALDILSEIQRLLFQRKRLMEQYLSLPMMRVLLWLWGIVSTALGVWLFIDGEGFLMFWKKFSSWGLILLIILFVGTISWIKITAWKILSPSESAIESIFSALGKALLSILAVETVIFVVLHVWIVLHAPLWYLFPLWAIWVGLVYMMYGVFLSLGRIKWPGGWLILGGLITLFWSPTTFAQGSKAFLFVFGLPFLALAAVNELLFRLRK</sequence>
<feature type="transmembrane region" description="Helical" evidence="1">
    <location>
        <begin position="68"/>
        <end position="87"/>
    </location>
</feature>
<feature type="transmembrane region" description="Helical" evidence="1">
    <location>
        <begin position="38"/>
        <end position="56"/>
    </location>
</feature>
<accession>A0AAX3BEE5</accession>
<feature type="transmembrane region" description="Helical" evidence="1">
    <location>
        <begin position="168"/>
        <end position="186"/>
    </location>
</feature>
<keyword evidence="1" id="KW-1133">Transmembrane helix</keyword>
<name>A0AAX3BEE5_9SPIR</name>
<evidence type="ECO:0000256" key="1">
    <source>
        <dbReference type="SAM" id="Phobius"/>
    </source>
</evidence>
<reference evidence="2" key="2">
    <citation type="submission" date="2022-06" db="EMBL/GenBank/DDBJ databases">
        <title>Thermospira aquatica gen. nov., sp. nov.</title>
        <authorList>
            <person name="Ben Ali Gam Z."/>
            <person name="Labat M."/>
        </authorList>
    </citation>
    <scope>NUCLEOTIDE SEQUENCE</scope>
    <source>
        <strain evidence="2">F1F22</strain>
    </source>
</reference>
<evidence type="ECO:0000313" key="2">
    <source>
        <dbReference type="EMBL" id="URA10682.1"/>
    </source>
</evidence>
<evidence type="ECO:0000313" key="3">
    <source>
        <dbReference type="Proteomes" id="UP001056539"/>
    </source>
</evidence>
<keyword evidence="3" id="KW-1185">Reference proteome</keyword>
<dbReference type="EMBL" id="CP073355">
    <property type="protein sequence ID" value="URA10682.1"/>
    <property type="molecule type" value="Genomic_DNA"/>
</dbReference>
<protein>
    <recommendedName>
        <fullName evidence="4">DUF2157 domain-containing protein</fullName>
    </recommendedName>
</protein>
<keyword evidence="1" id="KW-0472">Membrane</keyword>
<feature type="transmembrane region" description="Helical" evidence="1">
    <location>
        <begin position="192"/>
        <end position="212"/>
    </location>
</feature>
<dbReference type="Proteomes" id="UP001056539">
    <property type="component" value="Chromosome"/>
</dbReference>
<gene>
    <name evidence="2" type="ORF">KDW03_02450</name>
</gene>
<organism evidence="2 3">
    <name type="scientific">Thermospira aquatica</name>
    <dbReference type="NCBI Taxonomy" id="2828656"/>
    <lineage>
        <taxon>Bacteria</taxon>
        <taxon>Pseudomonadati</taxon>
        <taxon>Spirochaetota</taxon>
        <taxon>Spirochaetia</taxon>
        <taxon>Brevinematales</taxon>
        <taxon>Thermospiraceae</taxon>
        <taxon>Thermospira</taxon>
    </lineage>
</organism>
<dbReference type="AlphaFoldDB" id="A0AAX3BEE5"/>
<proteinExistence type="predicted"/>
<reference evidence="2" key="1">
    <citation type="submission" date="2021-04" db="EMBL/GenBank/DDBJ databases">
        <authorList>
            <person name="Postec A."/>
        </authorList>
    </citation>
    <scope>NUCLEOTIDE SEQUENCE</scope>
    <source>
        <strain evidence="2">F1F22</strain>
    </source>
</reference>